<dbReference type="Pfam" id="PF18962">
    <property type="entry name" value="Por_Secre_tail"/>
    <property type="match status" value="1"/>
</dbReference>
<feature type="domain" description="Fibronectin type-III" evidence="2">
    <location>
        <begin position="468"/>
        <end position="556"/>
    </location>
</feature>
<dbReference type="EMBL" id="VSSQ01000128">
    <property type="protein sequence ID" value="MPL79621.1"/>
    <property type="molecule type" value="Genomic_DNA"/>
</dbReference>
<keyword evidence="1" id="KW-0677">Repeat</keyword>
<feature type="domain" description="Fibronectin type-III" evidence="2">
    <location>
        <begin position="183"/>
        <end position="274"/>
    </location>
</feature>
<dbReference type="Gene3D" id="2.60.40.10">
    <property type="entry name" value="Immunoglobulins"/>
    <property type="match status" value="13"/>
</dbReference>
<dbReference type="Gene3D" id="2.60.120.200">
    <property type="match status" value="5"/>
</dbReference>
<feature type="domain" description="Fibronectin type-III" evidence="2">
    <location>
        <begin position="1894"/>
        <end position="1991"/>
    </location>
</feature>
<name>A0A644UL49_9ZZZZ</name>
<reference evidence="3" key="1">
    <citation type="submission" date="2019-08" db="EMBL/GenBank/DDBJ databases">
        <authorList>
            <person name="Kucharzyk K."/>
            <person name="Murdoch R.W."/>
            <person name="Higgins S."/>
            <person name="Loffler F."/>
        </authorList>
    </citation>
    <scope>NUCLEOTIDE SEQUENCE</scope>
</reference>
<evidence type="ECO:0000259" key="2">
    <source>
        <dbReference type="PROSITE" id="PS50853"/>
    </source>
</evidence>
<dbReference type="PANTHER" id="PTHR13817">
    <property type="entry name" value="TITIN"/>
    <property type="match status" value="1"/>
</dbReference>
<dbReference type="NCBIfam" id="TIGR04183">
    <property type="entry name" value="Por_Secre_tail"/>
    <property type="match status" value="1"/>
</dbReference>
<sequence>MKKLLFFLMAIIFAIQGFTQTPLSEGFEGTTFPPNDWSAVKVSGSVSWGRYTSSTPRGTASASVNYGSAGHENWLITPNLNVTSGLDTISFWIKTSYYYSGTSFNVFVSSTTNDIASFNTSGPALLSLVNNNITTTWTKYSIPLTAYIGQNIYVGFRVQDQNGMRIMLDDVTGPNLFVPACPKPTDLQAANPTLSPTSVNLGWTDPTGSMWNIQYMLASQTDWTNSTNISGVTVNPYTISGLNPDTDYKIRIQKNCGTELSDWTNPITYTTPCSILSSPTNMEEFNSVPPSRCWERKSGLLPASGPAILTTTTSGWNLNSYVTPSNAKVNIYSTNKYWLISPSIDLGNGTSPMQLEFDVFYTDYGNANPVDSSGYDDRFAVVISTDDGATWEATNAFIWSSDINSSRILGNITNTPTHVILPLFSQSNTLPYTGTVKIGFYGESTISNTDNDLHIDNFIVNPYESCRKPSNINLSSLTPTSANISFQENGTATTWQYALTTNGNDPNNITPISVTTNPITLTNLTPNTQYKIWLRSDCSTETSNWSNQLSFTTDALPATIPFICDFENQLENSAWRNLSGSVNNWAIGQAAGNGSTTQNTSDNTSAYISNDEGLSYAMTNGSIYAYGYRDIDFGTTPASYSLNFDWKCQGYVSGTSVYSGLIVFLRNVTDTLNPTGYPSNVNDNLALLSQSADWQNKEITIDNVSGVKRLIFYYYDQNYNYAPPAAIDNISVEILSCPRPFNVTVNSLSSTQAQIGWSSNVGNSWYLYYKSTFDPFYDSILVNANTYTLQNIIPQATYTYYLRTKCGTELSDPTNIYTFTTPPTPCESVTVFPWIEGFESDWTAISAQGNKPSSNCWTVIDKGGTNGTYEYWWKKGTSSSHSGTGHAACYTDYGTTSHNDWLISPQFTLTGNQKLSFWAMRYSSSTSEPDEVSVFISNPNTIINSSGMGTYDTLQGFTRIFNQLLPIGDWQQYEIDLSLYSGNRYIAFVRQGTPDGWYLRLDDILIDNIPTCLKPTALLASNPTSTGFTLDWTDASGSLYNIQYMPATETDWANATTIPGVTKPYPLNTLNHSTSYKVRVQTACGTEQSEWSTPITYTTACGTITELPWTEGFENTFVTAIAPGNKTSPLCWYIVDSLNTPTYYWQTSTSAKSGSKSIYMYGAAAASTSTTTTYKNDDWLISPIITLTGAEKLNFWAKKSSATYKPDLLIYALNVYQGDLNTTTPNSNFVLIGQVDTTVLSTTYAEYEFNLSSLVGDYRLAFVRKKIANGSVYIDDVKVSEIPTCLIPTTLTTSNPTTTGFDLGWTDTSGSLYNIQYMPSTQTDWANATTISGVTAHSYTFNSLNSGTIYKVRVQTDCVTKQSEWSAIITDTTLCATITTLPYTESFDNYGVGSNTNYPLCWSRLYNATTANPYINSTNFSSPGSMYFTAATGKNSFAITPQFDASIQISSLSATFQLRSGNATSNIIVGVLTNPTDSLSFIAIDTLLPAASSVWQEFEVDFADYSGNGQYIAFKSEYNTATNTCYIDDLTIFTTPSCSRPLAISANPTTNNITINITPAQTTDNGWKVFYRVANSANWDSINITSNIATIPNLQPQTVYEIYAKTLCSDATYSFSNSSIFVETKQIPVLTSYASNFEAQGDNGWILRNGTSVNKWMIGTPVGARSNALFISNNNANATYATGSQSVVIAEKLFEINSPDSLELSFDALVGGESLSDYLKVFLVDKDTVFSPSLAATYFSDNSYSEGIIMPNGTNNYINLIPATHFKARFVSPGIGVQKKLIFVWRNNSSSGNQPSAYIDNVALLNIITPYPPTNLHATPSISTSQLTWTAGAAELGWQVRKGETGTPAYVTTPTYQANNLTPSTEYTYYIRSYYADDTLYSAWVPVSFRTLAIPQRVTTINATAITQTTVTLNGAIVAGTDPITNQGFEYRVLGNTEWIPLTATYDDTIAYNLSSLLPNTQYEFRAFASTDYVSIYGRAVSFTTLPTPPTAITTPATSIAQTIATLNGSVAQGSLPITQKGFEWRLAGANTWTTVLLTSPVGAISYNLTGLTALTNYEYRTFVSTASENVYGTTQSFTTLAIVPPTVTTTPATAIAQTIATLNANIVLGSEIITEQGFEWRLVGQNTWTTVTSTLVAGTITNNLTGLVASNDYEFRAYATTESGTIYGQIQNFTTLDIVPPIVVTGEAIAVAQTIETLNGTITLGSELITDNGFEWRLLGETTWTPVSVVLNNNAMIHNLTTLTANTDYEFRAYATTASGTVYGVAQTFRTLAMPPPDVTTGNVTLLSQTSATLNGTAIVTMAPITSQGFEWRALGETTWATVNTTSNNGSIMYNLTNLTAYSNYEFRAYATTAEGVTYGDIQSFRTLPIMPVVNTNPATAIAQTIATLNGDVTIGSETISAYGFEWRLQGASSWTIVPLTDNTLVYNLTGIIASNNYEFRAFVTTESANTYGSIQSFRTLDIVPPVIVTNSATSIDPTNATLNGLLTPGSEEILAQGFEWKLVSATAWMRVELTPGNNILAHTFTDLVPNRAYEFKAYVTTESGTIYGQIQNFTTPVIPQVVSTSSVTNITQTNATFNAIITSGSESLITQGFEWKLSSASTWTIITSPLINNAITHNLSGLAPYTSYEVRAFSTTASATIYGAVQSFTTEATPTIVVTDAATLIAQTTATLNATINLGSKPLTSQGFEWRLAGGNTWTNVAASLNGTVILNNLTGLTANTAYEYRAYAINVSETIYGAVQSFTTLPIAPIVVTEVATLITQTTATLNGTITIGSESILTQGFEWKLSSASTWNPLSLNGNAITHNLTGLNPNSDYQFRAYATTASGTIYGTTQNFTTLAVVPPTVVTSPATAISQNIATLNGTVTAGSDAILVQGFEWKLSSASTWTAITTTINGNAITHNLLVLAPNTAYQYRAYATTSAGTVYGTTQNFTTFAIVPPTVVTTPATALAYTTATLNGTITLGSEVVLSQGFEWALSSSNTWNVTIDNLIANALTHNLTLLAPNTAYKFRAYATTASGIVYGTTQNFTTQSITPPTVVTNAATLVTENSSTLNGTITAGTETITSKGFEWKVASSNTWLSITISGSVLTHNLTGLTSNTAYQFRAYATTNTGTVYGTTQNFTTLAVVPPTVVTSPATAISQNTATLNGTVTVGSGAIIVQGFEWKLSSASTWTTITTTINGNAITHNLLGLTPNTAYQYRAYATTSLGTVYGTTQNFTTLAVVPPTVVTNAATLIAQNSATINGTVTLGSESIIFKGFEYKLANSSTWTPLVVNASGSTINYNLTGLTPNSAYQFRAYATTSAGIVYGTTQNFTTLAIVTPVVVTNAATSIAQTTAILNGTITVGSEAVITQGFEWTLSNSTTWNITTENLTANGITRNLTDLAPNTAYKYRAYAVTQSGTIYGSVQNFTTLAINAPTVVTNAASAITETTATLNGTITPATEPITSQGFEWRVANTNIWMPITITGNALTHNLTGLTPNTSYEFRAMATTPTLTVYGEIETFTTLEIVYPIVITNPVTPTSSTSVTLTGTITAGSEAILSQGFEWKQAGASQWSVIEATLTGNTITYNLTGLIPNTSYRFRAGAITASGVTYGSTETFTTLGLNDVQGNDVSVKMYPNPTNTQTKLVVNGISGDVKIVLSDSRGRILRTINTEAIEGSLEQVIDVNDLAEGIYYIRIQNADINKTQKLIVK</sequence>
<dbReference type="InterPro" id="IPR003961">
    <property type="entry name" value="FN3_dom"/>
</dbReference>
<comment type="caution">
    <text evidence="3">The sequence shown here is derived from an EMBL/GenBank/DDBJ whole genome shotgun (WGS) entry which is preliminary data.</text>
</comment>
<evidence type="ECO:0000256" key="1">
    <source>
        <dbReference type="ARBA" id="ARBA00022737"/>
    </source>
</evidence>
<dbReference type="InterPro" id="IPR036116">
    <property type="entry name" value="FN3_sf"/>
</dbReference>
<organism evidence="3">
    <name type="scientific">bioreactor metagenome</name>
    <dbReference type="NCBI Taxonomy" id="1076179"/>
    <lineage>
        <taxon>unclassified sequences</taxon>
        <taxon>metagenomes</taxon>
        <taxon>ecological metagenomes</taxon>
    </lineage>
</organism>
<dbReference type="CDD" id="cd00063">
    <property type="entry name" value="FN3"/>
    <property type="match status" value="9"/>
</dbReference>
<dbReference type="SUPFAM" id="SSF49265">
    <property type="entry name" value="Fibronectin type III"/>
    <property type="match status" value="13"/>
</dbReference>
<proteinExistence type="predicted"/>
<dbReference type="SUPFAM" id="SSF49899">
    <property type="entry name" value="Concanavalin A-like lectins/glucanases"/>
    <property type="match status" value="1"/>
</dbReference>
<feature type="domain" description="Fibronectin type-III" evidence="2">
    <location>
        <begin position="1287"/>
        <end position="1376"/>
    </location>
</feature>
<dbReference type="NCBIfam" id="NF038128">
    <property type="entry name" value="choice_anch_J"/>
    <property type="match status" value="3"/>
</dbReference>
<dbReference type="Pfam" id="PF00041">
    <property type="entry name" value="fn3"/>
    <property type="match status" value="4"/>
</dbReference>
<feature type="domain" description="Fibronectin type-III" evidence="2">
    <location>
        <begin position="2085"/>
        <end position="2182"/>
    </location>
</feature>
<feature type="domain" description="Fibronectin type-III" evidence="2">
    <location>
        <begin position="2751"/>
        <end position="2847"/>
    </location>
</feature>
<protein>
    <recommendedName>
        <fullName evidence="2">Fibronectin type-III domain-containing protein</fullName>
    </recommendedName>
</protein>
<dbReference type="InterPro" id="IPR026444">
    <property type="entry name" value="Secre_tail"/>
</dbReference>
<feature type="domain" description="Fibronectin type-III" evidence="2">
    <location>
        <begin position="3227"/>
        <end position="3321"/>
    </location>
</feature>
<evidence type="ECO:0000313" key="3">
    <source>
        <dbReference type="EMBL" id="MPL79621.1"/>
    </source>
</evidence>
<feature type="domain" description="Fibronectin type-III" evidence="2">
    <location>
        <begin position="3419"/>
        <end position="3511"/>
    </location>
</feature>
<accession>A0A644UL49</accession>
<feature type="domain" description="Fibronectin type-III" evidence="2">
    <location>
        <begin position="3037"/>
        <end position="3133"/>
    </location>
</feature>
<dbReference type="InterPro" id="IPR013783">
    <property type="entry name" value="Ig-like_fold"/>
</dbReference>
<feature type="domain" description="Fibronectin type-III" evidence="2">
    <location>
        <begin position="2941"/>
        <end position="3035"/>
    </location>
</feature>
<dbReference type="PANTHER" id="PTHR13817:SF166">
    <property type="entry name" value="NEURONAL IGCAM-RELATED"/>
    <property type="match status" value="1"/>
</dbReference>
<gene>
    <name evidence="3" type="ORF">SDC9_25505</name>
</gene>
<dbReference type="InterPro" id="IPR050964">
    <property type="entry name" value="Striated_Muscle_Regulatory"/>
</dbReference>
<dbReference type="SMART" id="SM00060">
    <property type="entry name" value="FN3"/>
    <property type="match status" value="21"/>
</dbReference>
<feature type="domain" description="Fibronectin type-III" evidence="2">
    <location>
        <begin position="739"/>
        <end position="824"/>
    </location>
</feature>
<dbReference type="PROSITE" id="PS50853">
    <property type="entry name" value="FN3"/>
    <property type="match status" value="15"/>
</dbReference>
<feature type="domain" description="Fibronectin type-III" evidence="2">
    <location>
        <begin position="1014"/>
        <end position="1102"/>
    </location>
</feature>
<dbReference type="InterPro" id="IPR013320">
    <property type="entry name" value="ConA-like_dom_sf"/>
</dbReference>
<feature type="domain" description="Fibronectin type-III" evidence="2">
    <location>
        <begin position="2466"/>
        <end position="2560"/>
    </location>
</feature>
<feature type="domain" description="Fibronectin type-III" evidence="2">
    <location>
        <begin position="2276"/>
        <end position="2371"/>
    </location>
</feature>
<feature type="domain" description="Fibronectin type-III" evidence="2">
    <location>
        <begin position="3513"/>
        <end position="3607"/>
    </location>
</feature>